<dbReference type="InterPro" id="IPR055060">
    <property type="entry name" value="ACOX_C_alpha1"/>
</dbReference>
<gene>
    <name evidence="19" type="ORF">AGERDE_LOCUS855</name>
</gene>
<comment type="similarity">
    <text evidence="5 12">Belongs to the acyl-CoA oxidase family.</text>
</comment>
<dbReference type="PANTHER" id="PTHR10909">
    <property type="entry name" value="ELECTRON TRANSPORT OXIDOREDUCTASE"/>
    <property type="match status" value="1"/>
</dbReference>
<dbReference type="Pfam" id="PF02770">
    <property type="entry name" value="Acyl-CoA_dh_M"/>
    <property type="match status" value="1"/>
</dbReference>
<evidence type="ECO:0000256" key="8">
    <source>
        <dbReference type="ARBA" id="ARBA00022832"/>
    </source>
</evidence>
<dbReference type="InterPro" id="IPR037069">
    <property type="entry name" value="AcylCoA_DH/ox_N_sf"/>
</dbReference>
<feature type="domain" description="Acyl-CoA oxidase/dehydrogenase middle" evidence="16">
    <location>
        <begin position="131"/>
        <end position="241"/>
    </location>
</feature>
<dbReference type="GO" id="GO:0033540">
    <property type="term" value="P:fatty acid beta-oxidation using acyl-CoA oxidase"/>
    <property type="evidence" value="ECO:0007669"/>
    <property type="project" value="TreeGrafter"/>
</dbReference>
<dbReference type="InterPro" id="IPR006091">
    <property type="entry name" value="Acyl-CoA_Oxase/DH_mid-dom"/>
</dbReference>
<evidence type="ECO:0000313" key="20">
    <source>
        <dbReference type="Proteomes" id="UP000789831"/>
    </source>
</evidence>
<dbReference type="AlphaFoldDB" id="A0A9N8V501"/>
<comment type="subcellular location">
    <subcellularLocation>
        <location evidence="3">Peroxisome</location>
    </subcellularLocation>
</comment>
<evidence type="ECO:0000256" key="14">
    <source>
        <dbReference type="PIRSR" id="PIRSR000168-2"/>
    </source>
</evidence>
<dbReference type="InterPro" id="IPR009100">
    <property type="entry name" value="AcylCoA_DH/oxidase_NM_dom_sf"/>
</dbReference>
<evidence type="ECO:0000256" key="1">
    <source>
        <dbReference type="ARBA" id="ARBA00001201"/>
    </source>
</evidence>
<feature type="active site" description="Proton acceptor" evidence="13">
    <location>
        <position position="426"/>
    </location>
</feature>
<feature type="binding site" evidence="14">
    <location>
        <position position="135"/>
    </location>
    <ligand>
        <name>FAD</name>
        <dbReference type="ChEBI" id="CHEBI:57692"/>
    </ligand>
</feature>
<dbReference type="InterPro" id="IPR012258">
    <property type="entry name" value="Acyl-CoA_oxidase"/>
</dbReference>
<feature type="domain" description="Acyl-CoA oxidase C-alpha1" evidence="18">
    <location>
        <begin position="272"/>
        <end position="440"/>
    </location>
</feature>
<dbReference type="InterPro" id="IPR029320">
    <property type="entry name" value="Acyl-CoA_ox_N"/>
</dbReference>
<dbReference type="Pfam" id="PF01756">
    <property type="entry name" value="ACOX"/>
    <property type="match status" value="1"/>
</dbReference>
<evidence type="ECO:0000313" key="19">
    <source>
        <dbReference type="EMBL" id="CAG8438346.1"/>
    </source>
</evidence>
<dbReference type="Gene3D" id="1.20.140.10">
    <property type="entry name" value="Butyryl-CoA Dehydrogenase, subunit A, domain 3"/>
    <property type="match status" value="2"/>
</dbReference>
<dbReference type="FunFam" id="1.20.140.10:FF:000013">
    <property type="entry name" value="Acyl-coenzyme A oxidase"/>
    <property type="match status" value="1"/>
</dbReference>
<dbReference type="GO" id="GO:0005777">
    <property type="term" value="C:peroxisome"/>
    <property type="evidence" value="ECO:0007669"/>
    <property type="project" value="UniProtKB-SubCell"/>
</dbReference>
<evidence type="ECO:0000256" key="6">
    <source>
        <dbReference type="ARBA" id="ARBA00022630"/>
    </source>
</evidence>
<protein>
    <recommendedName>
        <fullName evidence="12">Acyl-coenzyme A oxidase</fullName>
    </recommendedName>
</protein>
<keyword evidence="6 12" id="KW-0285">Flavoprotein</keyword>
<name>A0A9N8V501_9GLOM</name>
<dbReference type="Gene3D" id="2.40.110.10">
    <property type="entry name" value="Butyryl-CoA Dehydrogenase, subunit A, domain 2"/>
    <property type="match status" value="1"/>
</dbReference>
<feature type="domain" description="Acyl-CoA oxidase C-terminal" evidence="15">
    <location>
        <begin position="486"/>
        <end position="656"/>
    </location>
</feature>
<evidence type="ECO:0000256" key="5">
    <source>
        <dbReference type="ARBA" id="ARBA00006288"/>
    </source>
</evidence>
<evidence type="ECO:0000259" key="17">
    <source>
        <dbReference type="Pfam" id="PF14749"/>
    </source>
</evidence>
<dbReference type="FunFam" id="1.20.140.10:FF:000005">
    <property type="entry name" value="Acyl-coenzyme A oxidase"/>
    <property type="match status" value="1"/>
</dbReference>
<dbReference type="SUPFAM" id="SSF47203">
    <property type="entry name" value="Acyl-CoA dehydrogenase C-terminal domain-like"/>
    <property type="match status" value="2"/>
</dbReference>
<comment type="caution">
    <text evidence="19">The sequence shown here is derived from an EMBL/GenBank/DDBJ whole genome shotgun (WGS) entry which is preliminary data.</text>
</comment>
<evidence type="ECO:0000256" key="11">
    <source>
        <dbReference type="ARBA" id="ARBA00023140"/>
    </source>
</evidence>
<dbReference type="PIRSF" id="PIRSF000168">
    <property type="entry name" value="Acyl-CoA_oxidase"/>
    <property type="match status" value="1"/>
</dbReference>
<reference evidence="19" key="1">
    <citation type="submission" date="2021-06" db="EMBL/GenBank/DDBJ databases">
        <authorList>
            <person name="Kallberg Y."/>
            <person name="Tangrot J."/>
            <person name="Rosling A."/>
        </authorList>
    </citation>
    <scope>NUCLEOTIDE SEQUENCE</scope>
    <source>
        <strain evidence="19">MT106</strain>
    </source>
</reference>
<dbReference type="GO" id="GO:0003997">
    <property type="term" value="F:acyl-CoA oxidase activity"/>
    <property type="evidence" value="ECO:0007669"/>
    <property type="project" value="UniProtKB-EC"/>
</dbReference>
<feature type="binding site" evidence="14">
    <location>
        <position position="174"/>
    </location>
    <ligand>
        <name>FAD</name>
        <dbReference type="ChEBI" id="CHEBI:57692"/>
    </ligand>
</feature>
<comment type="pathway">
    <text evidence="4">Lipid metabolism; peroxisomal fatty acid beta-oxidation.</text>
</comment>
<evidence type="ECO:0000256" key="10">
    <source>
        <dbReference type="ARBA" id="ARBA00023098"/>
    </source>
</evidence>
<dbReference type="FunFam" id="2.40.110.10:FF:000003">
    <property type="entry name" value="Acyl-coenzyme A oxidase"/>
    <property type="match status" value="1"/>
</dbReference>
<comment type="catalytic activity">
    <reaction evidence="1">
        <text>a 2,3-saturated acyl-CoA + O2 = a (2E)-enoyl-CoA + H2O2</text>
        <dbReference type="Rhea" id="RHEA:38959"/>
        <dbReference type="ChEBI" id="CHEBI:15379"/>
        <dbReference type="ChEBI" id="CHEBI:16240"/>
        <dbReference type="ChEBI" id="CHEBI:58856"/>
        <dbReference type="ChEBI" id="CHEBI:65111"/>
        <dbReference type="EC" id="1.3.3.6"/>
    </reaction>
</comment>
<keyword evidence="7 12" id="KW-0274">FAD</keyword>
<dbReference type="Pfam" id="PF14749">
    <property type="entry name" value="Acyl-CoA_ox_N"/>
    <property type="match status" value="1"/>
</dbReference>
<keyword evidence="20" id="KW-1185">Reference proteome</keyword>
<proteinExistence type="inferred from homology"/>
<dbReference type="InterPro" id="IPR046373">
    <property type="entry name" value="Acyl-CoA_Oxase/DH_mid-dom_sf"/>
</dbReference>
<evidence type="ECO:0000256" key="7">
    <source>
        <dbReference type="ARBA" id="ARBA00022827"/>
    </source>
</evidence>
<evidence type="ECO:0000256" key="4">
    <source>
        <dbReference type="ARBA" id="ARBA00004846"/>
    </source>
</evidence>
<dbReference type="Proteomes" id="UP000789831">
    <property type="component" value="Unassembled WGS sequence"/>
</dbReference>
<evidence type="ECO:0000256" key="9">
    <source>
        <dbReference type="ARBA" id="ARBA00023002"/>
    </source>
</evidence>
<evidence type="ECO:0000256" key="3">
    <source>
        <dbReference type="ARBA" id="ARBA00004275"/>
    </source>
</evidence>
<evidence type="ECO:0000256" key="13">
    <source>
        <dbReference type="PIRSR" id="PIRSR000168-1"/>
    </source>
</evidence>
<dbReference type="InterPro" id="IPR002655">
    <property type="entry name" value="Acyl-CoA_oxidase_C"/>
</dbReference>
<keyword evidence="9" id="KW-0560">Oxidoreductase</keyword>
<dbReference type="GO" id="GO:0071949">
    <property type="term" value="F:FAD binding"/>
    <property type="evidence" value="ECO:0007669"/>
    <property type="project" value="InterPro"/>
</dbReference>
<dbReference type="GO" id="GO:0005504">
    <property type="term" value="F:fatty acid binding"/>
    <property type="evidence" value="ECO:0007669"/>
    <property type="project" value="TreeGrafter"/>
</dbReference>
<dbReference type="GO" id="GO:0055088">
    <property type="term" value="P:lipid homeostasis"/>
    <property type="evidence" value="ECO:0007669"/>
    <property type="project" value="TreeGrafter"/>
</dbReference>
<evidence type="ECO:0000259" key="16">
    <source>
        <dbReference type="Pfam" id="PF02770"/>
    </source>
</evidence>
<keyword evidence="10" id="KW-0443">Lipid metabolism</keyword>
<dbReference type="Pfam" id="PF22924">
    <property type="entry name" value="ACOX_C_alpha1"/>
    <property type="match status" value="1"/>
</dbReference>
<evidence type="ECO:0000256" key="2">
    <source>
        <dbReference type="ARBA" id="ARBA00001974"/>
    </source>
</evidence>
<evidence type="ECO:0000259" key="18">
    <source>
        <dbReference type="Pfam" id="PF22924"/>
    </source>
</evidence>
<dbReference type="PANTHER" id="PTHR10909:SF250">
    <property type="entry name" value="PEROXISOMAL ACYL-COENZYME A OXIDASE 1"/>
    <property type="match status" value="1"/>
</dbReference>
<dbReference type="OrthoDB" id="538336at2759"/>
<sequence length="682" mass="76862">MASFVKIPPNLKTADPQGSDILAAERAKATFSVKDLALLTYGKEFFDIKDRVLSVIENDPTFDKNELYYMGRTEENKWGPDETSIAYWLIDIPGVFSVHRSMFIPTLRDQGTKEQQEKFLIPAQKYEIIGCYAQTELGHGSNVQGLETTATYIPETNEFEIHSPTLTASKWWVGNLGAVANHAIVMARLVTNGKDYGPHPFVVPVRDMKTHEPLSGVTVGDIGPKFGFNSVDNGFVIFDRVRIPHFNMLANFAKVERFTGKYIKPPNDKLSYGTMVLIRTNIVVGAQYTLARAATIAIRYSAIRRQFVDKENPTKLPNGRVIETSVLDYTMQQYRLFPVVAMSYAMLFTANEMRRLYDENHAKISMGDFSLLADLHASSSGLKSLSSTMAVDAVEDCRRACGGHGFSSFSGFTLFYQNFLPNTTWEGDNYILNQQTARYLFKHYRQLLNSKDSVSGTSNTTAAYLQQYLRNPNQVSSVKEASDFNNPEIQLTAFAHRAAYLIANAVDQLDNHNRTWNSMLVEISKVSRAHCQFILVRNFIAALQITNTFNDGTRQKLLDSSPSLRSVLSTVCSLFALWTMEKEVGEFLISGYLTSQQTKQLNTQVLTLLAELRPNIMSLVDAFYLPDFLLHSALGRSDGRVYETMLEWAAKEPLNSVRIDNNIYNSRFLKEGQDDSTLRPKL</sequence>
<evidence type="ECO:0000259" key="15">
    <source>
        <dbReference type="Pfam" id="PF01756"/>
    </source>
</evidence>
<comment type="cofactor">
    <cofactor evidence="2">
        <name>FAD</name>
        <dbReference type="ChEBI" id="CHEBI:57692"/>
    </cofactor>
</comment>
<accession>A0A9N8V501</accession>
<dbReference type="EMBL" id="CAJVPL010000048">
    <property type="protein sequence ID" value="CAG8438346.1"/>
    <property type="molecule type" value="Genomic_DNA"/>
</dbReference>
<evidence type="ECO:0000256" key="12">
    <source>
        <dbReference type="PIRNR" id="PIRNR000168"/>
    </source>
</evidence>
<feature type="domain" description="Acyl-coenzyme A oxidase N-terminal" evidence="17">
    <location>
        <begin position="76"/>
        <end position="129"/>
    </location>
</feature>
<keyword evidence="11" id="KW-0576">Peroxisome</keyword>
<keyword evidence="8" id="KW-0276">Fatty acid metabolism</keyword>
<organism evidence="19 20">
    <name type="scientific">Ambispora gerdemannii</name>
    <dbReference type="NCBI Taxonomy" id="144530"/>
    <lineage>
        <taxon>Eukaryota</taxon>
        <taxon>Fungi</taxon>
        <taxon>Fungi incertae sedis</taxon>
        <taxon>Mucoromycota</taxon>
        <taxon>Glomeromycotina</taxon>
        <taxon>Glomeromycetes</taxon>
        <taxon>Archaeosporales</taxon>
        <taxon>Ambisporaceae</taxon>
        <taxon>Ambispora</taxon>
    </lineage>
</organism>
<dbReference type="Gene3D" id="1.10.540.10">
    <property type="entry name" value="Acyl-CoA dehydrogenase/oxidase, N-terminal domain"/>
    <property type="match status" value="1"/>
</dbReference>
<dbReference type="SUPFAM" id="SSF56645">
    <property type="entry name" value="Acyl-CoA dehydrogenase NM domain-like"/>
    <property type="match status" value="1"/>
</dbReference>
<dbReference type="InterPro" id="IPR036250">
    <property type="entry name" value="AcylCo_DH-like_C"/>
</dbReference>